<evidence type="ECO:0000313" key="4">
    <source>
        <dbReference type="Proteomes" id="UP000196655"/>
    </source>
</evidence>
<dbReference type="PANTHER" id="PTHR36512:SF3">
    <property type="entry name" value="BLR5678 PROTEIN"/>
    <property type="match status" value="1"/>
</dbReference>
<dbReference type="PANTHER" id="PTHR36512">
    <property type="entry name" value="D-AMINOPEPTIDASE"/>
    <property type="match status" value="1"/>
</dbReference>
<evidence type="ECO:0000256" key="1">
    <source>
        <dbReference type="ARBA" id="ARBA00007068"/>
    </source>
</evidence>
<dbReference type="InterPro" id="IPR005321">
    <property type="entry name" value="Peptidase_S58_DmpA"/>
</dbReference>
<feature type="signal peptide" evidence="2">
    <location>
        <begin position="1"/>
        <end position="31"/>
    </location>
</feature>
<dbReference type="Pfam" id="PF03576">
    <property type="entry name" value="Peptidase_S58"/>
    <property type="match status" value="1"/>
</dbReference>
<dbReference type="SUPFAM" id="SSF56266">
    <property type="entry name" value="DmpA/ArgJ-like"/>
    <property type="match status" value="1"/>
</dbReference>
<evidence type="ECO:0000313" key="3">
    <source>
        <dbReference type="EMBL" id="OWJ64464.1"/>
    </source>
</evidence>
<keyword evidence="4" id="KW-1185">Reference proteome</keyword>
<feature type="chain" id="PRO_5012555516" evidence="2">
    <location>
        <begin position="32"/>
        <end position="463"/>
    </location>
</feature>
<dbReference type="InterPro" id="IPR016117">
    <property type="entry name" value="ArgJ-like_dom_sf"/>
</dbReference>
<dbReference type="GO" id="GO:0004177">
    <property type="term" value="F:aminopeptidase activity"/>
    <property type="evidence" value="ECO:0007669"/>
    <property type="project" value="TreeGrafter"/>
</dbReference>
<protein>
    <submittedName>
        <fullName evidence="3">Peptidase S58 DmpA</fullName>
    </submittedName>
</protein>
<dbReference type="STRING" id="1122125.GCA_000423185_01828"/>
<accession>A0A211ZH04</accession>
<reference evidence="4" key="1">
    <citation type="submission" date="2017-05" db="EMBL/GenBank/DDBJ databases">
        <authorList>
            <person name="Macchi M."/>
            <person name="Festa S."/>
            <person name="Coppotelli B.M."/>
            <person name="Morelli I.S."/>
        </authorList>
    </citation>
    <scope>NUCLEOTIDE SEQUENCE [LARGE SCALE GENOMIC DNA]</scope>
    <source>
        <strain evidence="4">I</strain>
    </source>
</reference>
<comment type="similarity">
    <text evidence="1">Belongs to the peptidase S58 family.</text>
</comment>
<dbReference type="Proteomes" id="UP000196655">
    <property type="component" value="Unassembled WGS sequence"/>
</dbReference>
<proteinExistence type="inferred from homology"/>
<dbReference type="Gene3D" id="3.60.70.12">
    <property type="entry name" value="L-amino peptidase D-ALA esterase/amidase"/>
    <property type="match status" value="1"/>
</dbReference>
<gene>
    <name evidence="3" type="ORF">BWR60_24575</name>
</gene>
<dbReference type="EMBL" id="NHON01000057">
    <property type="protein sequence ID" value="OWJ64464.1"/>
    <property type="molecule type" value="Genomic_DNA"/>
</dbReference>
<keyword evidence="2" id="KW-0732">Signal</keyword>
<name>A0A211ZH04_9PROT</name>
<organism evidence="3 4">
    <name type="scientific">Inquilinus limosus</name>
    <dbReference type="NCBI Taxonomy" id="171674"/>
    <lineage>
        <taxon>Bacteria</taxon>
        <taxon>Pseudomonadati</taxon>
        <taxon>Pseudomonadota</taxon>
        <taxon>Alphaproteobacteria</taxon>
        <taxon>Rhodospirillales</taxon>
        <taxon>Rhodospirillaceae</taxon>
        <taxon>Inquilinus</taxon>
    </lineage>
</organism>
<dbReference type="OrthoDB" id="9808347at2"/>
<dbReference type="AlphaFoldDB" id="A0A211ZH04"/>
<dbReference type="PROSITE" id="PS51318">
    <property type="entry name" value="TAT"/>
    <property type="match status" value="1"/>
</dbReference>
<sequence length="463" mass="48146">MRSRRNKAGSIGGALAAGLLAALLAAPPAAAQETPAPVLNAGNRLLQFDWPAIKIGTGEYEEGPTGVTVFHFDRRSLAAVDVRGGGPGTVNTDYLRLGYDAPELDTVVFAGGSWYGLEATTAVASALKEDGIRGGHWDNIALSVGAIIYDLGGRRLNELVPDKRLAQAAFRAAKPGVFPLGAQGAGRLAVTGSLFGCNAYSGQGGAFRQIGPVKVAAFVVVNALGVVTTRDGKVAACYGDEGWPKDLTTAALLAGYPASRKPGWTGAPNADAPARNTTVSLVVTNQKLKPAELQRLAIQVHSSMGRALQPFATEFDGDVLYAVSTGELEDEAAMLPTVDLGVIGGEAMWDAILASVPDQPKPATPAAKPVLPADKLAALAGDYVFSPFVTVKVTAEGDALYAQATGARAAFAIGREERTELKPVSATDFMVPGRYPLTLRFDGSGRLVLNPGHWEQAGTRQGD</sequence>
<evidence type="ECO:0000256" key="2">
    <source>
        <dbReference type="SAM" id="SignalP"/>
    </source>
</evidence>
<comment type="caution">
    <text evidence="3">The sequence shown here is derived from an EMBL/GenBank/DDBJ whole genome shotgun (WGS) entry which is preliminary data.</text>
</comment>
<dbReference type="RefSeq" id="WP_088153903.1">
    <property type="nucleotide sequence ID" value="NZ_NHON01000057.1"/>
</dbReference>
<dbReference type="InterPro" id="IPR006311">
    <property type="entry name" value="TAT_signal"/>
</dbReference>